<feature type="region of interest" description="Disordered" evidence="1">
    <location>
        <begin position="1"/>
        <end position="50"/>
    </location>
</feature>
<protein>
    <submittedName>
        <fullName evidence="2">Uncharacterized protein</fullName>
    </submittedName>
</protein>
<keyword evidence="3" id="KW-1185">Reference proteome</keyword>
<reference evidence="2" key="1">
    <citation type="submission" date="2020-03" db="EMBL/GenBank/DDBJ databases">
        <authorList>
            <person name="Weist P."/>
        </authorList>
    </citation>
    <scope>NUCLEOTIDE SEQUENCE</scope>
</reference>
<comment type="caution">
    <text evidence="2">The sequence shown here is derived from an EMBL/GenBank/DDBJ whole genome shotgun (WGS) entry which is preliminary data.</text>
</comment>
<feature type="compositionally biased region" description="Polar residues" evidence="1">
    <location>
        <begin position="131"/>
        <end position="140"/>
    </location>
</feature>
<evidence type="ECO:0000313" key="2">
    <source>
        <dbReference type="EMBL" id="CAB1430660.1"/>
    </source>
</evidence>
<organism evidence="2 3">
    <name type="scientific">Pleuronectes platessa</name>
    <name type="common">European plaice</name>
    <dbReference type="NCBI Taxonomy" id="8262"/>
    <lineage>
        <taxon>Eukaryota</taxon>
        <taxon>Metazoa</taxon>
        <taxon>Chordata</taxon>
        <taxon>Craniata</taxon>
        <taxon>Vertebrata</taxon>
        <taxon>Euteleostomi</taxon>
        <taxon>Actinopterygii</taxon>
        <taxon>Neopterygii</taxon>
        <taxon>Teleostei</taxon>
        <taxon>Neoteleostei</taxon>
        <taxon>Acanthomorphata</taxon>
        <taxon>Carangaria</taxon>
        <taxon>Pleuronectiformes</taxon>
        <taxon>Pleuronectoidei</taxon>
        <taxon>Pleuronectidae</taxon>
        <taxon>Pleuronectes</taxon>
    </lineage>
</organism>
<feature type="compositionally biased region" description="Low complexity" evidence="1">
    <location>
        <begin position="105"/>
        <end position="130"/>
    </location>
</feature>
<evidence type="ECO:0000313" key="3">
    <source>
        <dbReference type="Proteomes" id="UP001153269"/>
    </source>
</evidence>
<evidence type="ECO:0000256" key="1">
    <source>
        <dbReference type="SAM" id="MobiDB-lite"/>
    </source>
</evidence>
<dbReference type="EMBL" id="CADEAL010001256">
    <property type="protein sequence ID" value="CAB1430660.1"/>
    <property type="molecule type" value="Genomic_DNA"/>
</dbReference>
<gene>
    <name evidence="2" type="ORF">PLEPLA_LOCUS18642</name>
</gene>
<feature type="compositionally biased region" description="Basic and acidic residues" evidence="1">
    <location>
        <begin position="1"/>
        <end position="23"/>
    </location>
</feature>
<name>A0A9N7UH29_PLEPL</name>
<accession>A0A9N7UH29</accession>
<proteinExistence type="predicted"/>
<dbReference type="Proteomes" id="UP001153269">
    <property type="component" value="Unassembled WGS sequence"/>
</dbReference>
<dbReference type="AlphaFoldDB" id="A0A9N7UH29"/>
<feature type="region of interest" description="Disordered" evidence="1">
    <location>
        <begin position="96"/>
        <end position="151"/>
    </location>
</feature>
<feature type="non-terminal residue" evidence="2">
    <location>
        <position position="241"/>
    </location>
</feature>
<sequence length="241" mass="26891">EESVEIEHEERGGGEGVLAREAEREDEEERKERMKGKPMDTPGDAQRDQCARVAVRPSGGWLRALSGLIVTSREAASCGPLGFSCLSRTLAPKVNPLRAPPPPSLLHSSSSSTSSPSRSPQSSCSQGSPQTALFTQTRSRPLTIGNRATPGPQRWLWACNRERSEPGETPEAKERTVESVDKEKFNVFVCGVFHPSFVHPRSCPLSLIHEEEGEEVEGEWRRRRRRARAAKIQKHWRIHLN</sequence>